<evidence type="ECO:0000313" key="2">
    <source>
        <dbReference type="Proteomes" id="UP000663823"/>
    </source>
</evidence>
<comment type="caution">
    <text evidence="1">The sequence shown here is derived from an EMBL/GenBank/DDBJ whole genome shotgun (WGS) entry which is preliminary data.</text>
</comment>
<evidence type="ECO:0000313" key="1">
    <source>
        <dbReference type="EMBL" id="CAF4004397.1"/>
    </source>
</evidence>
<sequence length="36" mass="4231">MHRSQQSRKRHSSSFIKFVARLQHTFSSKNIKSSTP</sequence>
<reference evidence="1" key="1">
    <citation type="submission" date="2021-02" db="EMBL/GenBank/DDBJ databases">
        <authorList>
            <person name="Nowell W R."/>
        </authorList>
    </citation>
    <scope>NUCLEOTIDE SEQUENCE</scope>
</reference>
<dbReference type="Proteomes" id="UP000663823">
    <property type="component" value="Unassembled WGS sequence"/>
</dbReference>
<name>A0A819NV17_9BILA</name>
<dbReference type="EMBL" id="CAJOAX010007244">
    <property type="protein sequence ID" value="CAF4004397.1"/>
    <property type="molecule type" value="Genomic_DNA"/>
</dbReference>
<dbReference type="AlphaFoldDB" id="A0A819NV17"/>
<organism evidence="1 2">
    <name type="scientific">Rotaria sordida</name>
    <dbReference type="NCBI Taxonomy" id="392033"/>
    <lineage>
        <taxon>Eukaryota</taxon>
        <taxon>Metazoa</taxon>
        <taxon>Spiralia</taxon>
        <taxon>Gnathifera</taxon>
        <taxon>Rotifera</taxon>
        <taxon>Eurotatoria</taxon>
        <taxon>Bdelloidea</taxon>
        <taxon>Philodinida</taxon>
        <taxon>Philodinidae</taxon>
        <taxon>Rotaria</taxon>
    </lineage>
</organism>
<feature type="non-terminal residue" evidence="1">
    <location>
        <position position="36"/>
    </location>
</feature>
<protein>
    <submittedName>
        <fullName evidence="1">Uncharacterized protein</fullName>
    </submittedName>
</protein>
<proteinExistence type="predicted"/>
<gene>
    <name evidence="1" type="ORF">OTI717_LOCUS29193</name>
</gene>
<accession>A0A819NV17</accession>